<dbReference type="GO" id="GO:0015074">
    <property type="term" value="P:DNA integration"/>
    <property type="evidence" value="ECO:0007669"/>
    <property type="project" value="InterPro"/>
</dbReference>
<feature type="region of interest" description="Disordered" evidence="2">
    <location>
        <begin position="137"/>
        <end position="167"/>
    </location>
</feature>
<evidence type="ECO:0000259" key="4">
    <source>
        <dbReference type="Pfam" id="PF13276"/>
    </source>
</evidence>
<evidence type="ECO:0000313" key="5">
    <source>
        <dbReference type="EMBL" id="PWR14421.1"/>
    </source>
</evidence>
<dbReference type="GO" id="GO:0003676">
    <property type="term" value="F:nucleic acid binding"/>
    <property type="evidence" value="ECO:0007669"/>
    <property type="project" value="InterPro"/>
</dbReference>
<gene>
    <name evidence="5" type="ORF">DKT69_16725</name>
</gene>
<sequence>MHAELRLAAGVRCGRKRVERLMRHAGLQGVYRRRRKGCTVRDPHASPSADLVNRRFVAERPDALWVTDITQHRTSQGWVYCAVVLDVFARRVVGWSIADHLRSELVIDALDMARWRRHPAEGQTVVHSELCRCPRRAEPGSASGVSSAAEPVPSASGRWPARRRAAT</sequence>
<feature type="compositionally biased region" description="Low complexity" evidence="2">
    <location>
        <begin position="139"/>
        <end position="157"/>
    </location>
</feature>
<dbReference type="Pfam" id="PF00665">
    <property type="entry name" value="rve"/>
    <property type="match status" value="1"/>
</dbReference>
<accession>A0A317DIF8</accession>
<dbReference type="InterPro" id="IPR025948">
    <property type="entry name" value="HTH-like_dom"/>
</dbReference>
<dbReference type="Proteomes" id="UP000246050">
    <property type="component" value="Unassembled WGS sequence"/>
</dbReference>
<dbReference type="InterPro" id="IPR050900">
    <property type="entry name" value="Transposase_IS3/IS150/IS904"/>
</dbReference>
<feature type="domain" description="Integrase catalytic" evidence="3">
    <location>
        <begin position="59"/>
        <end position="125"/>
    </location>
</feature>
<reference evidence="5 6" key="1">
    <citation type="submission" date="2018-05" db="EMBL/GenBank/DDBJ databases">
        <title>Micromonosporas from Atacama Desert.</title>
        <authorList>
            <person name="Carro L."/>
            <person name="Golinska P."/>
            <person name="Klenk H.-P."/>
            <person name="Goodfellow M."/>
        </authorList>
    </citation>
    <scope>NUCLEOTIDE SEQUENCE [LARGE SCALE GENOMIC DNA]</scope>
    <source>
        <strain evidence="5 6">4G51</strain>
    </source>
</reference>
<dbReference type="EMBL" id="QGKS01000235">
    <property type="protein sequence ID" value="PWR14421.1"/>
    <property type="molecule type" value="Genomic_DNA"/>
</dbReference>
<evidence type="ECO:0000313" key="6">
    <source>
        <dbReference type="Proteomes" id="UP000246050"/>
    </source>
</evidence>
<dbReference type="SUPFAM" id="SSF53098">
    <property type="entry name" value="Ribonuclease H-like"/>
    <property type="match status" value="1"/>
</dbReference>
<dbReference type="AlphaFoldDB" id="A0A317DIF8"/>
<comment type="caution">
    <text evidence="5">The sequence shown here is derived from an EMBL/GenBank/DDBJ whole genome shotgun (WGS) entry which is preliminary data.</text>
</comment>
<dbReference type="InterPro" id="IPR012337">
    <property type="entry name" value="RNaseH-like_sf"/>
</dbReference>
<name>A0A317DIF8_9ACTN</name>
<comment type="function">
    <text evidence="1">Involved in the transposition of the insertion sequence.</text>
</comment>
<proteinExistence type="predicted"/>
<dbReference type="PANTHER" id="PTHR46889:SF4">
    <property type="entry name" value="TRANSPOSASE INSO FOR INSERTION SEQUENCE ELEMENT IS911B-RELATED"/>
    <property type="match status" value="1"/>
</dbReference>
<evidence type="ECO:0000256" key="2">
    <source>
        <dbReference type="SAM" id="MobiDB-lite"/>
    </source>
</evidence>
<dbReference type="Gene3D" id="3.30.420.10">
    <property type="entry name" value="Ribonuclease H-like superfamily/Ribonuclease H"/>
    <property type="match status" value="1"/>
</dbReference>
<dbReference type="RefSeq" id="WP_109802464.1">
    <property type="nucleotide sequence ID" value="NZ_QGKS01000235.1"/>
</dbReference>
<organism evidence="5 6">
    <name type="scientific">Micromonospora sicca</name>
    <dbReference type="NCBI Taxonomy" id="2202420"/>
    <lineage>
        <taxon>Bacteria</taxon>
        <taxon>Bacillati</taxon>
        <taxon>Actinomycetota</taxon>
        <taxon>Actinomycetes</taxon>
        <taxon>Micromonosporales</taxon>
        <taxon>Micromonosporaceae</taxon>
        <taxon>Micromonospora</taxon>
    </lineage>
</organism>
<dbReference type="OrthoDB" id="3215922at2"/>
<dbReference type="PANTHER" id="PTHR46889">
    <property type="entry name" value="TRANSPOSASE INSF FOR INSERTION SEQUENCE IS3B-RELATED"/>
    <property type="match status" value="1"/>
</dbReference>
<evidence type="ECO:0008006" key="7">
    <source>
        <dbReference type="Google" id="ProtNLM"/>
    </source>
</evidence>
<dbReference type="Pfam" id="PF13276">
    <property type="entry name" value="HTH_21"/>
    <property type="match status" value="1"/>
</dbReference>
<feature type="domain" description="HTH-like" evidence="4">
    <location>
        <begin position="1"/>
        <end position="35"/>
    </location>
</feature>
<evidence type="ECO:0000259" key="3">
    <source>
        <dbReference type="Pfam" id="PF00665"/>
    </source>
</evidence>
<dbReference type="InterPro" id="IPR036397">
    <property type="entry name" value="RNaseH_sf"/>
</dbReference>
<protein>
    <recommendedName>
        <fullName evidence="7">Integrase catalytic domain-containing protein</fullName>
    </recommendedName>
</protein>
<dbReference type="InterPro" id="IPR001584">
    <property type="entry name" value="Integrase_cat-core"/>
</dbReference>
<evidence type="ECO:0000256" key="1">
    <source>
        <dbReference type="ARBA" id="ARBA00002286"/>
    </source>
</evidence>